<comment type="caution">
    <text evidence="2">The sequence shown here is derived from an EMBL/GenBank/DDBJ whole genome shotgun (WGS) entry which is preliminary data.</text>
</comment>
<dbReference type="Proteomes" id="UP000008974">
    <property type="component" value="Unassembled WGS sequence"/>
</dbReference>
<organism evidence="2 3">
    <name type="scientific">Giardia intestinalis (strain P15)</name>
    <name type="common">Giardia lamblia</name>
    <dbReference type="NCBI Taxonomy" id="658858"/>
    <lineage>
        <taxon>Eukaryota</taxon>
        <taxon>Metamonada</taxon>
        <taxon>Diplomonadida</taxon>
        <taxon>Hexamitidae</taxon>
        <taxon>Giardiinae</taxon>
        <taxon>Giardia</taxon>
    </lineage>
</organism>
<protein>
    <submittedName>
        <fullName evidence="2">Uncharacterized protein</fullName>
    </submittedName>
</protein>
<gene>
    <name evidence="2" type="ORF">GLP15_5162</name>
</gene>
<evidence type="ECO:0000313" key="2">
    <source>
        <dbReference type="EMBL" id="EFO65488.1"/>
    </source>
</evidence>
<dbReference type="OMA" id="CITPRFL"/>
<feature type="compositionally biased region" description="Polar residues" evidence="1">
    <location>
        <begin position="731"/>
        <end position="757"/>
    </location>
</feature>
<name>E1EW94_GIAIA</name>
<accession>E1EW94</accession>
<dbReference type="AlphaFoldDB" id="E1EW94"/>
<dbReference type="EMBL" id="ACVC01000027">
    <property type="protein sequence ID" value="EFO65488.1"/>
    <property type="molecule type" value="Genomic_DNA"/>
</dbReference>
<feature type="region of interest" description="Disordered" evidence="1">
    <location>
        <begin position="711"/>
        <end position="809"/>
    </location>
</feature>
<proteinExistence type="predicted"/>
<dbReference type="OrthoDB" id="10258630at2759"/>
<reference evidence="2 3" key="1">
    <citation type="journal article" date="2010" name="BMC Genomics">
        <title>Genome analysis and comparative genomics of a Giardia intestinalis assemblage E isolate.</title>
        <authorList>
            <person name="Jerlstrom-Hultqvist J."/>
            <person name="Franzen O."/>
            <person name="Ankarklev J."/>
            <person name="Xu F."/>
            <person name="Nohynkova E."/>
            <person name="Andersson J.O."/>
            <person name="Svard S.G."/>
            <person name="Andersson B."/>
        </authorList>
    </citation>
    <scope>NUCLEOTIDE SEQUENCE [LARGE SCALE GENOMIC DNA]</scope>
    <source>
        <strain evidence="2 3">P15</strain>
    </source>
</reference>
<dbReference type="VEuPathDB" id="GiardiaDB:GLP15_5162"/>
<evidence type="ECO:0000256" key="1">
    <source>
        <dbReference type="SAM" id="MobiDB-lite"/>
    </source>
</evidence>
<evidence type="ECO:0000313" key="3">
    <source>
        <dbReference type="Proteomes" id="UP000008974"/>
    </source>
</evidence>
<sequence>MLLDESTNVVETNIRTQIFLDNAEEQCRHVSTPGHESPLSVGELNPSPTRSPCCRTLQFLAERNIGQYHSNPLQSNPQAVLTPSLDTGPISNCNASTTSDCLFRDPESLLLSIINMATSSPPQASIQKPPPMIQSSMDSCQVLESLPHLSSLQMSPIPERKEHSLRPTTALDPQCNAGMLFTRERCDFSNALVKLSRCLSAKVVLKHPDSIFDSELESSCITPRFLHVVPLRDSPTVVPQTHLNEDGQAAKQMVSTCSPQLHYLTHTESSVISTVDSLDAPSSCTIVTPTAPLSARFPPLSTLNVTKQQVDELERLPSRNTDLSSGDIKVCTERRQIQLTRPVPLLALPQDLIDTKDNVDTNTHSNTQIMPITYVDDKELNLRYGPGLYSRLKRDSDGSTSISARRSLPLETQCNVAHLKLPNNTIEPGKSSVRSTTDNIHLDFALPECSSARYDPSTRQLERSVQNFEPEQLCIFNPRIETQDPVLESAALQPLIAVATRSNAHETSTVPSFHLTDITVESGVKVRPDKSCVRGNTNKQRCKSTPSSRSCIRPVPCHDPIFDAASFKLLSESEEDSIKLNTLECYSLRKVHTSLLTHDSSTGYGPGGLSKLSNSTTGPMQERPRKYLITSGRISITPARKNLRVSLIQLEQLFDESPTVCKNEENKRCRSSGSTRTRNTTTGYNHSLLIHDMHSTTSGTCPATLIPITASSRGQSRSSERIESSLIRQSNRTVGSRDSINHTTRATPHQRKATSTPGPHLRLRSIIPKESPVLPTIKHSNGAESSARVRPHQERLQTSSKQKRGGEDYREDIRQAMMRLSLSSTSVDKYRTVSIQQRLKGLHPLVRGSKVISDD</sequence>